<evidence type="ECO:0000256" key="2">
    <source>
        <dbReference type="SAM" id="SignalP"/>
    </source>
</evidence>
<dbReference type="SUPFAM" id="SSF51126">
    <property type="entry name" value="Pectin lyase-like"/>
    <property type="match status" value="1"/>
</dbReference>
<evidence type="ECO:0000313" key="3">
    <source>
        <dbReference type="EMBL" id="MFC4821497.1"/>
    </source>
</evidence>
<organism evidence="3 4">
    <name type="scientific">Dokdonella ginsengisoli</name>
    <dbReference type="NCBI Taxonomy" id="363846"/>
    <lineage>
        <taxon>Bacteria</taxon>
        <taxon>Pseudomonadati</taxon>
        <taxon>Pseudomonadota</taxon>
        <taxon>Gammaproteobacteria</taxon>
        <taxon>Lysobacterales</taxon>
        <taxon>Rhodanobacteraceae</taxon>
        <taxon>Dokdonella</taxon>
    </lineage>
</organism>
<evidence type="ECO:0000313" key="4">
    <source>
        <dbReference type="Proteomes" id="UP001595886"/>
    </source>
</evidence>
<proteinExistence type="predicted"/>
<keyword evidence="4" id="KW-1185">Reference proteome</keyword>
<feature type="signal peptide" evidence="2">
    <location>
        <begin position="1"/>
        <end position="21"/>
    </location>
</feature>
<feature type="region of interest" description="Disordered" evidence="1">
    <location>
        <begin position="385"/>
        <end position="407"/>
    </location>
</feature>
<evidence type="ECO:0000256" key="1">
    <source>
        <dbReference type="SAM" id="MobiDB-lite"/>
    </source>
</evidence>
<dbReference type="Proteomes" id="UP001595886">
    <property type="component" value="Unassembled WGS sequence"/>
</dbReference>
<accession>A0ABV9QXB9</accession>
<gene>
    <name evidence="3" type="ORF">ACFO6Q_14280</name>
</gene>
<sequence length="515" mass="52261">MTTCRFRFAAALLAAVLPGIAAGATFEVVNTADSGAGSLRQAILDANAHAVAVPAEANTIAFAIPGTGPFTIRTPSQPRLPNLRGKLTIDGYTQPGSRPNTRAPDEGGLDTQLMIELEGPGSGYGLVLDSGTPVADVTLRGLAIHHYSPHLGASNNQSRLAIEGCYIGTTLDGSAAVASGSQTCFAIGGTLRVGGTLPERRNLIANCGNSAIAVGNGNTVIEGNLIGTDASGERALPGMASGNAGIVISGGGGSTPRLRIGGPTPASRNVISGHRNAGIALGGNTGFDAYLSFEIQGNFIGTDWSGTRAIPNGIEGFAQFGGGIVLSRVSADNAPAPIGGFGPGQANLIAFNHGPGILSRDGRSGESFDNRGNVIHHNHGKARANVDIAPAGPTPNDAGDADGEPGENPLQNWPELLSASVSGDQLSLGYRVDSSPSASAYPLRIDFYENVQGGSGALLGQDSYPAASAQQPRTVTLTLPTGAKAIPLVAVATDANGYSSEFSPAFDVLFEDDFD</sequence>
<evidence type="ECO:0008006" key="5">
    <source>
        <dbReference type="Google" id="ProtNLM"/>
    </source>
</evidence>
<protein>
    <recommendedName>
        <fullName evidence="5">Right handed beta helix domain-containing protein</fullName>
    </recommendedName>
</protein>
<name>A0ABV9QXB9_9GAMM</name>
<dbReference type="EMBL" id="JBHSHD010000010">
    <property type="protein sequence ID" value="MFC4821497.1"/>
    <property type="molecule type" value="Genomic_DNA"/>
</dbReference>
<dbReference type="RefSeq" id="WP_380021774.1">
    <property type="nucleotide sequence ID" value="NZ_JBHSHD010000010.1"/>
</dbReference>
<feature type="chain" id="PRO_5045495995" description="Right handed beta helix domain-containing protein" evidence="2">
    <location>
        <begin position="22"/>
        <end position="515"/>
    </location>
</feature>
<comment type="caution">
    <text evidence="3">The sequence shown here is derived from an EMBL/GenBank/DDBJ whole genome shotgun (WGS) entry which is preliminary data.</text>
</comment>
<reference evidence="4" key="1">
    <citation type="journal article" date="2019" name="Int. J. Syst. Evol. Microbiol.">
        <title>The Global Catalogue of Microorganisms (GCM) 10K type strain sequencing project: providing services to taxonomists for standard genome sequencing and annotation.</title>
        <authorList>
            <consortium name="The Broad Institute Genomics Platform"/>
            <consortium name="The Broad Institute Genome Sequencing Center for Infectious Disease"/>
            <person name="Wu L."/>
            <person name="Ma J."/>
        </authorList>
    </citation>
    <scope>NUCLEOTIDE SEQUENCE [LARGE SCALE GENOMIC DNA]</scope>
    <source>
        <strain evidence="4">CCUG 30340</strain>
    </source>
</reference>
<dbReference type="InterPro" id="IPR011050">
    <property type="entry name" value="Pectin_lyase_fold/virulence"/>
</dbReference>
<keyword evidence="2" id="KW-0732">Signal</keyword>